<sequence>MAQDIANRAQRIARRRRLPLPPGPRGYPIIGNITQLDTERHWHTFVQWKKEYGRFAVPPLPFTYNRAWKLTVSPGDIVHFRLFNQSVILLNTAKATGDLLDRRASNYSERPRLPVLEHLTGGMENNIISANHGPMWRSQRRAAHNALNMRVIKGYYPIQMREAVQLALDMLDSPNNWMKHTHRFASIESASVIYNDPSHGQALSVLTDFLDTIAEVSGPGKYLANHIHLFEHVPECFANWKKMTREKYELFSEKFLFCFKEIKGAVLRKEEIGPSFCATMSETHDQHGLNETQAAWLAAVLYSAGYETTANALGWLLLAMASFPEVQQKVQAELDSVIGRTRIPTLDDMVNLPYYRAVVKEVLRWRPPVPFGVFHGSKEDDVYEGYYIPKGSAIVGNILAIDHEEMLYGPNPNHFIPERFLNPDGTHKPSPADTKEEGHFSFGFGRRICPGRHLANNALLSFAVVLWAMIIEPGSDADGGKVGITTDDRGHGILSRANIFVVSTRNRFPEAAQILVTEQSVYV</sequence>
<evidence type="ECO:0000313" key="16">
    <source>
        <dbReference type="EMBL" id="KAK7028945.1"/>
    </source>
</evidence>
<dbReference type="InterPro" id="IPR002401">
    <property type="entry name" value="Cyt_P450_E_grp-I"/>
</dbReference>
<comment type="caution">
    <text evidence="16">The sequence shown here is derived from an EMBL/GenBank/DDBJ whole genome shotgun (WGS) entry which is preliminary data.</text>
</comment>
<evidence type="ECO:0000256" key="6">
    <source>
        <dbReference type="ARBA" id="ARBA00022692"/>
    </source>
</evidence>
<dbReference type="InterPro" id="IPR050364">
    <property type="entry name" value="Cytochrome_P450_fung"/>
</dbReference>
<evidence type="ECO:0000313" key="17">
    <source>
        <dbReference type="Proteomes" id="UP001383192"/>
    </source>
</evidence>
<dbReference type="Pfam" id="PF00067">
    <property type="entry name" value="p450"/>
    <property type="match status" value="1"/>
</dbReference>
<evidence type="ECO:0000256" key="12">
    <source>
        <dbReference type="ARBA" id="ARBA00023136"/>
    </source>
</evidence>
<evidence type="ECO:0000256" key="10">
    <source>
        <dbReference type="ARBA" id="ARBA00023004"/>
    </source>
</evidence>
<keyword evidence="7 14" id="KW-0479">Metal-binding</keyword>
<dbReference type="CDD" id="cd11065">
    <property type="entry name" value="CYP64-like"/>
    <property type="match status" value="1"/>
</dbReference>
<evidence type="ECO:0000256" key="8">
    <source>
        <dbReference type="ARBA" id="ARBA00022989"/>
    </source>
</evidence>
<keyword evidence="5 14" id="KW-0349">Heme</keyword>
<dbReference type="InterPro" id="IPR036396">
    <property type="entry name" value="Cyt_P450_sf"/>
</dbReference>
<comment type="subcellular location">
    <subcellularLocation>
        <location evidence="2">Membrane</location>
        <topology evidence="2">Single-pass membrane protein</topology>
    </subcellularLocation>
</comment>
<keyword evidence="13" id="KW-0325">Glycoprotein</keyword>
<evidence type="ECO:0000256" key="4">
    <source>
        <dbReference type="ARBA" id="ARBA00010617"/>
    </source>
</evidence>
<evidence type="ECO:0000256" key="15">
    <source>
        <dbReference type="RuleBase" id="RU000461"/>
    </source>
</evidence>
<dbReference type="InterPro" id="IPR017972">
    <property type="entry name" value="Cyt_P450_CS"/>
</dbReference>
<keyword evidence="9 15" id="KW-0560">Oxidoreductase</keyword>
<dbReference type="GO" id="GO:0004497">
    <property type="term" value="F:monooxygenase activity"/>
    <property type="evidence" value="ECO:0007669"/>
    <property type="project" value="UniProtKB-KW"/>
</dbReference>
<dbReference type="Gene3D" id="1.10.630.10">
    <property type="entry name" value="Cytochrome P450"/>
    <property type="match status" value="1"/>
</dbReference>
<dbReference type="PROSITE" id="PS00086">
    <property type="entry name" value="CYTOCHROME_P450"/>
    <property type="match status" value="1"/>
</dbReference>
<comment type="cofactor">
    <cofactor evidence="1 14">
        <name>heme</name>
        <dbReference type="ChEBI" id="CHEBI:30413"/>
    </cofactor>
</comment>
<dbReference type="PANTHER" id="PTHR46300">
    <property type="entry name" value="P450, PUTATIVE (EUROFUNG)-RELATED-RELATED"/>
    <property type="match status" value="1"/>
</dbReference>
<keyword evidence="17" id="KW-1185">Reference proteome</keyword>
<organism evidence="16 17">
    <name type="scientific">Paramarasmius palmivorus</name>
    <dbReference type="NCBI Taxonomy" id="297713"/>
    <lineage>
        <taxon>Eukaryota</taxon>
        <taxon>Fungi</taxon>
        <taxon>Dikarya</taxon>
        <taxon>Basidiomycota</taxon>
        <taxon>Agaricomycotina</taxon>
        <taxon>Agaricomycetes</taxon>
        <taxon>Agaricomycetidae</taxon>
        <taxon>Agaricales</taxon>
        <taxon>Marasmiineae</taxon>
        <taxon>Marasmiaceae</taxon>
        <taxon>Paramarasmius</taxon>
    </lineage>
</organism>
<comment type="similarity">
    <text evidence="4 15">Belongs to the cytochrome P450 family.</text>
</comment>
<dbReference type="SUPFAM" id="SSF48264">
    <property type="entry name" value="Cytochrome P450"/>
    <property type="match status" value="1"/>
</dbReference>
<evidence type="ECO:0000256" key="14">
    <source>
        <dbReference type="PIRSR" id="PIRSR602401-1"/>
    </source>
</evidence>
<evidence type="ECO:0000256" key="11">
    <source>
        <dbReference type="ARBA" id="ARBA00023033"/>
    </source>
</evidence>
<dbReference type="GO" id="GO:0016020">
    <property type="term" value="C:membrane"/>
    <property type="evidence" value="ECO:0007669"/>
    <property type="project" value="UniProtKB-SubCell"/>
</dbReference>
<evidence type="ECO:0000256" key="7">
    <source>
        <dbReference type="ARBA" id="ARBA00022723"/>
    </source>
</evidence>
<dbReference type="GO" id="GO:0020037">
    <property type="term" value="F:heme binding"/>
    <property type="evidence" value="ECO:0007669"/>
    <property type="project" value="InterPro"/>
</dbReference>
<evidence type="ECO:0000256" key="9">
    <source>
        <dbReference type="ARBA" id="ARBA00023002"/>
    </source>
</evidence>
<protein>
    <recommendedName>
        <fullName evidence="18">Cytochrome P450</fullName>
    </recommendedName>
</protein>
<proteinExistence type="inferred from homology"/>
<dbReference type="AlphaFoldDB" id="A0AAW0BRV0"/>
<dbReference type="GO" id="GO:0016705">
    <property type="term" value="F:oxidoreductase activity, acting on paired donors, with incorporation or reduction of molecular oxygen"/>
    <property type="evidence" value="ECO:0007669"/>
    <property type="project" value="InterPro"/>
</dbReference>
<accession>A0AAW0BRV0</accession>
<dbReference type="Proteomes" id="UP001383192">
    <property type="component" value="Unassembled WGS sequence"/>
</dbReference>
<evidence type="ECO:0000256" key="2">
    <source>
        <dbReference type="ARBA" id="ARBA00004167"/>
    </source>
</evidence>
<keyword evidence="8" id="KW-1133">Transmembrane helix</keyword>
<reference evidence="16 17" key="1">
    <citation type="submission" date="2024-01" db="EMBL/GenBank/DDBJ databases">
        <title>A draft genome for a cacao thread blight-causing isolate of Paramarasmius palmivorus.</title>
        <authorList>
            <person name="Baruah I.K."/>
            <person name="Bukari Y."/>
            <person name="Amoako-Attah I."/>
            <person name="Meinhardt L.W."/>
            <person name="Bailey B.A."/>
            <person name="Cohen S.P."/>
        </authorList>
    </citation>
    <scope>NUCLEOTIDE SEQUENCE [LARGE SCALE GENOMIC DNA]</scope>
    <source>
        <strain evidence="16 17">GH-12</strain>
    </source>
</reference>
<evidence type="ECO:0008006" key="18">
    <source>
        <dbReference type="Google" id="ProtNLM"/>
    </source>
</evidence>
<keyword evidence="11 15" id="KW-0503">Monooxygenase</keyword>
<name>A0AAW0BRV0_9AGAR</name>
<gene>
    <name evidence="16" type="ORF">VNI00_014785</name>
</gene>
<comment type="pathway">
    <text evidence="3">Secondary metabolite biosynthesis.</text>
</comment>
<evidence type="ECO:0000256" key="3">
    <source>
        <dbReference type="ARBA" id="ARBA00005179"/>
    </source>
</evidence>
<dbReference type="InterPro" id="IPR001128">
    <property type="entry name" value="Cyt_P450"/>
</dbReference>
<dbReference type="PANTHER" id="PTHR46300:SF2">
    <property type="entry name" value="CYTOCHROME P450 MONOOXYGENASE ALNH-RELATED"/>
    <property type="match status" value="1"/>
</dbReference>
<dbReference type="EMBL" id="JAYKXP010000086">
    <property type="protein sequence ID" value="KAK7028945.1"/>
    <property type="molecule type" value="Genomic_DNA"/>
</dbReference>
<keyword evidence="6" id="KW-0812">Transmembrane</keyword>
<keyword evidence="12" id="KW-0472">Membrane</keyword>
<dbReference type="PRINTS" id="PR00463">
    <property type="entry name" value="EP450I"/>
</dbReference>
<evidence type="ECO:0000256" key="13">
    <source>
        <dbReference type="ARBA" id="ARBA00023180"/>
    </source>
</evidence>
<feature type="binding site" description="axial binding residue" evidence="14">
    <location>
        <position position="449"/>
    </location>
    <ligand>
        <name>heme</name>
        <dbReference type="ChEBI" id="CHEBI:30413"/>
    </ligand>
    <ligandPart>
        <name>Fe</name>
        <dbReference type="ChEBI" id="CHEBI:18248"/>
    </ligandPart>
</feature>
<keyword evidence="10 14" id="KW-0408">Iron</keyword>
<evidence type="ECO:0000256" key="1">
    <source>
        <dbReference type="ARBA" id="ARBA00001971"/>
    </source>
</evidence>
<dbReference type="GO" id="GO:0005506">
    <property type="term" value="F:iron ion binding"/>
    <property type="evidence" value="ECO:0007669"/>
    <property type="project" value="InterPro"/>
</dbReference>
<dbReference type="PRINTS" id="PR00385">
    <property type="entry name" value="P450"/>
</dbReference>
<evidence type="ECO:0000256" key="5">
    <source>
        <dbReference type="ARBA" id="ARBA00022617"/>
    </source>
</evidence>